<organism evidence="1 2">
    <name type="scientific">Aerophototrophica crusticola</name>
    <dbReference type="NCBI Taxonomy" id="1709002"/>
    <lineage>
        <taxon>Bacteria</taxon>
        <taxon>Pseudomonadati</taxon>
        <taxon>Pseudomonadota</taxon>
        <taxon>Alphaproteobacteria</taxon>
        <taxon>Rhodospirillales</taxon>
        <taxon>Rhodospirillaceae</taxon>
        <taxon>Aerophototrophica</taxon>
    </lineage>
</organism>
<reference evidence="1" key="1">
    <citation type="submission" date="2020-04" db="EMBL/GenBank/DDBJ databases">
        <title>A desert anoxygenic phototrophic bacterium fixes CO2 using RubisCO under aerobic conditions.</title>
        <authorList>
            <person name="Tang K."/>
        </authorList>
    </citation>
    <scope>NUCLEOTIDE SEQUENCE [LARGE SCALE GENOMIC DNA]</scope>
    <source>
        <strain evidence="1">MIMtkB3</strain>
    </source>
</reference>
<protein>
    <submittedName>
        <fullName evidence="1">Uncharacterized protein</fullName>
    </submittedName>
</protein>
<keyword evidence="2" id="KW-1185">Reference proteome</keyword>
<evidence type="ECO:0000313" key="1">
    <source>
        <dbReference type="EMBL" id="QJE73812.1"/>
    </source>
</evidence>
<gene>
    <name evidence="1" type="ORF">HHL28_12545</name>
</gene>
<dbReference type="EMBL" id="CP051775">
    <property type="protein sequence ID" value="QJE73812.1"/>
    <property type="molecule type" value="Genomic_DNA"/>
</dbReference>
<dbReference type="KEGG" id="acru:HHL28_12545"/>
<accession>A0A858R9F9</accession>
<dbReference type="AlphaFoldDB" id="A0A858R9F9"/>
<proteinExistence type="predicted"/>
<sequence length="75" mass="7829">MQVVYVYQGGRDQALEGEVLELFPGARTLAATPGMQGMTEVTLEFPGGPVPDAVDRLRAMPRIVDAAPGSLGEGA</sequence>
<name>A0A858R9F9_9PROT</name>
<evidence type="ECO:0000313" key="2">
    <source>
        <dbReference type="Proteomes" id="UP000501891"/>
    </source>
</evidence>
<dbReference type="Proteomes" id="UP000501891">
    <property type="component" value="Chromosome"/>
</dbReference>